<name>A0A7X2J1Q2_9BACI</name>
<dbReference type="InterPro" id="IPR053150">
    <property type="entry name" value="Teicoplanin_resist-assoc"/>
</dbReference>
<protein>
    <recommendedName>
        <fullName evidence="2">VanZ-like domain-containing protein</fullName>
    </recommendedName>
</protein>
<feature type="domain" description="VanZ-like" evidence="2">
    <location>
        <begin position="34"/>
        <end position="170"/>
    </location>
</feature>
<feature type="transmembrane region" description="Helical" evidence="1">
    <location>
        <begin position="6"/>
        <end position="21"/>
    </location>
</feature>
<feature type="transmembrane region" description="Helical" evidence="1">
    <location>
        <begin position="90"/>
        <end position="114"/>
    </location>
</feature>
<dbReference type="OrthoDB" id="4822551at2"/>
<dbReference type="PANTHER" id="PTHR36834:SF1">
    <property type="entry name" value="INTEGRAL MEMBRANE PROTEIN"/>
    <property type="match status" value="1"/>
</dbReference>
<reference evidence="3 4" key="1">
    <citation type="submission" date="2019-11" db="EMBL/GenBank/DDBJ databases">
        <title>Bacillus lacus genome.</title>
        <authorList>
            <person name="Allen C.J."/>
            <person name="Newman J.D."/>
        </authorList>
    </citation>
    <scope>NUCLEOTIDE SEQUENCE [LARGE SCALE GENOMIC DNA]</scope>
    <source>
        <strain evidence="3 4">KCTC 33946</strain>
    </source>
</reference>
<accession>A0A7X2J1Q2</accession>
<keyword evidence="4" id="KW-1185">Reference proteome</keyword>
<evidence type="ECO:0000256" key="1">
    <source>
        <dbReference type="SAM" id="Phobius"/>
    </source>
</evidence>
<evidence type="ECO:0000313" key="4">
    <source>
        <dbReference type="Proteomes" id="UP000448867"/>
    </source>
</evidence>
<keyword evidence="1" id="KW-0472">Membrane</keyword>
<evidence type="ECO:0000259" key="2">
    <source>
        <dbReference type="Pfam" id="PF04892"/>
    </source>
</evidence>
<keyword evidence="1" id="KW-0812">Transmembrane</keyword>
<dbReference type="Pfam" id="PF04892">
    <property type="entry name" value="VanZ"/>
    <property type="match status" value="1"/>
</dbReference>
<dbReference type="RefSeq" id="WP_154309166.1">
    <property type="nucleotide sequence ID" value="NZ_WKKI01000042.1"/>
</dbReference>
<comment type="caution">
    <text evidence="3">The sequence shown here is derived from an EMBL/GenBank/DDBJ whole genome shotgun (WGS) entry which is preliminary data.</text>
</comment>
<sequence length="196" mass="22831">MLYSYHLFILLLIAITIDLLFNSKYFNQRRCLIYCFLFYCILVQKEVFGPIYMFAGHPTVNVLELIQPLPLYFFREWFVLLEAGAPYGPLWLAIRMTLAKSLLLMPFGAFLFYLFHLRSFSKGIGLIIVTGVLLEAAQLLTSLYGMIPYRIFRTDDILLYTAGAGIAYYLSGKLHSLFLSMMREEEAKREMREQEV</sequence>
<organism evidence="3 4">
    <name type="scientific">Metabacillus lacus</name>
    <dbReference type="NCBI Taxonomy" id="1983721"/>
    <lineage>
        <taxon>Bacteria</taxon>
        <taxon>Bacillati</taxon>
        <taxon>Bacillota</taxon>
        <taxon>Bacilli</taxon>
        <taxon>Bacillales</taxon>
        <taxon>Bacillaceae</taxon>
        <taxon>Metabacillus</taxon>
    </lineage>
</organism>
<keyword evidence="1" id="KW-1133">Transmembrane helix</keyword>
<dbReference type="EMBL" id="WKKI01000042">
    <property type="protein sequence ID" value="MRX73704.1"/>
    <property type="molecule type" value="Genomic_DNA"/>
</dbReference>
<dbReference type="Proteomes" id="UP000448867">
    <property type="component" value="Unassembled WGS sequence"/>
</dbReference>
<feature type="transmembrane region" description="Helical" evidence="1">
    <location>
        <begin position="33"/>
        <end position="55"/>
    </location>
</feature>
<proteinExistence type="predicted"/>
<dbReference type="InterPro" id="IPR006976">
    <property type="entry name" value="VanZ-like"/>
</dbReference>
<dbReference type="PANTHER" id="PTHR36834">
    <property type="entry name" value="MEMBRANE PROTEIN-RELATED"/>
    <property type="match status" value="1"/>
</dbReference>
<evidence type="ECO:0000313" key="3">
    <source>
        <dbReference type="EMBL" id="MRX73704.1"/>
    </source>
</evidence>
<feature type="transmembrane region" description="Helical" evidence="1">
    <location>
        <begin position="157"/>
        <end position="182"/>
    </location>
</feature>
<gene>
    <name evidence="3" type="ORF">GJU40_16305</name>
</gene>
<feature type="transmembrane region" description="Helical" evidence="1">
    <location>
        <begin position="126"/>
        <end position="145"/>
    </location>
</feature>
<dbReference type="AlphaFoldDB" id="A0A7X2J1Q2"/>